<dbReference type="KEGG" id="gfm:Enr17x_24870"/>
<keyword evidence="3" id="KW-1185">Reference proteome</keyword>
<name>A0A518IBG5_9PLAN</name>
<dbReference type="AlphaFoldDB" id="A0A518IBG5"/>
<dbReference type="EMBL" id="CP037452">
    <property type="protein sequence ID" value="QDV50447.1"/>
    <property type="molecule type" value="Genomic_DNA"/>
</dbReference>
<dbReference type="Proteomes" id="UP000318313">
    <property type="component" value="Chromosome"/>
</dbReference>
<feature type="transmembrane region" description="Helical" evidence="1">
    <location>
        <begin position="70"/>
        <end position="94"/>
    </location>
</feature>
<evidence type="ECO:0000313" key="2">
    <source>
        <dbReference type="EMBL" id="QDV50447.1"/>
    </source>
</evidence>
<keyword evidence="1" id="KW-0472">Membrane</keyword>
<proteinExistence type="predicted"/>
<gene>
    <name evidence="2" type="ORF">Enr17x_24870</name>
</gene>
<sequence>MFTTFFPLAILLGLLLLSIILWATLLFLGLHWAQAPEISVRRVLLTTAFVSCVAGVLWTLKMLISAYAPSFAVGASALRVFITFYFSCQLISYFHQISFKQAFKA</sequence>
<accession>A0A518IBG5</accession>
<feature type="transmembrane region" description="Helical" evidence="1">
    <location>
        <begin position="6"/>
        <end position="31"/>
    </location>
</feature>
<reference evidence="2 3" key="1">
    <citation type="submission" date="2019-03" db="EMBL/GenBank/DDBJ databases">
        <title>Deep-cultivation of Planctomycetes and their phenomic and genomic characterization uncovers novel biology.</title>
        <authorList>
            <person name="Wiegand S."/>
            <person name="Jogler M."/>
            <person name="Boedeker C."/>
            <person name="Pinto D."/>
            <person name="Vollmers J."/>
            <person name="Rivas-Marin E."/>
            <person name="Kohn T."/>
            <person name="Peeters S.H."/>
            <person name="Heuer A."/>
            <person name="Rast P."/>
            <person name="Oberbeckmann S."/>
            <person name="Bunk B."/>
            <person name="Jeske O."/>
            <person name="Meyerdierks A."/>
            <person name="Storesund J.E."/>
            <person name="Kallscheuer N."/>
            <person name="Luecker S."/>
            <person name="Lage O.M."/>
            <person name="Pohl T."/>
            <person name="Merkel B.J."/>
            <person name="Hornburger P."/>
            <person name="Mueller R.-W."/>
            <person name="Bruemmer F."/>
            <person name="Labrenz M."/>
            <person name="Spormann A.M."/>
            <person name="Op den Camp H."/>
            <person name="Overmann J."/>
            <person name="Amann R."/>
            <person name="Jetten M.S.M."/>
            <person name="Mascher T."/>
            <person name="Medema M.H."/>
            <person name="Devos D.P."/>
            <person name="Kaster A.-K."/>
            <person name="Ovreas L."/>
            <person name="Rohde M."/>
            <person name="Galperin M.Y."/>
            <person name="Jogler C."/>
        </authorList>
    </citation>
    <scope>NUCLEOTIDE SEQUENCE [LARGE SCALE GENOMIC DNA]</scope>
    <source>
        <strain evidence="2 3">Enr17</strain>
    </source>
</reference>
<keyword evidence="1" id="KW-1133">Transmembrane helix</keyword>
<protein>
    <submittedName>
        <fullName evidence="2">Uncharacterized protein</fullName>
    </submittedName>
</protein>
<evidence type="ECO:0000313" key="3">
    <source>
        <dbReference type="Proteomes" id="UP000318313"/>
    </source>
</evidence>
<keyword evidence="1" id="KW-0812">Transmembrane</keyword>
<organism evidence="2 3">
    <name type="scientific">Gimesia fumaroli</name>
    <dbReference type="NCBI Taxonomy" id="2527976"/>
    <lineage>
        <taxon>Bacteria</taxon>
        <taxon>Pseudomonadati</taxon>
        <taxon>Planctomycetota</taxon>
        <taxon>Planctomycetia</taxon>
        <taxon>Planctomycetales</taxon>
        <taxon>Planctomycetaceae</taxon>
        <taxon>Gimesia</taxon>
    </lineage>
</organism>
<evidence type="ECO:0000256" key="1">
    <source>
        <dbReference type="SAM" id="Phobius"/>
    </source>
</evidence>
<feature type="transmembrane region" description="Helical" evidence="1">
    <location>
        <begin position="43"/>
        <end position="64"/>
    </location>
</feature>